<feature type="region of interest" description="Disordered" evidence="2">
    <location>
        <begin position="262"/>
        <end position="282"/>
    </location>
</feature>
<evidence type="ECO:0000256" key="2">
    <source>
        <dbReference type="SAM" id="MobiDB-lite"/>
    </source>
</evidence>
<dbReference type="Gene3D" id="1.25.40.10">
    <property type="entry name" value="Tetratricopeptide repeat domain"/>
    <property type="match status" value="1"/>
</dbReference>
<dbReference type="RefSeq" id="XP_003055559.1">
    <property type="nucleotide sequence ID" value="XM_003055513.1"/>
</dbReference>
<evidence type="ECO:0000313" key="3">
    <source>
        <dbReference type="EMBL" id="EEH60811.1"/>
    </source>
</evidence>
<dbReference type="SMART" id="SM00671">
    <property type="entry name" value="SEL1"/>
    <property type="match status" value="2"/>
</dbReference>
<dbReference type="OrthoDB" id="272077at2759"/>
<feature type="region of interest" description="Disordered" evidence="2">
    <location>
        <begin position="1"/>
        <end position="24"/>
    </location>
</feature>
<dbReference type="InterPro" id="IPR052945">
    <property type="entry name" value="Mitotic_Regulator"/>
</dbReference>
<dbReference type="eggNOG" id="KOG1550">
    <property type="taxonomic scope" value="Eukaryota"/>
</dbReference>
<organism evidence="4">
    <name type="scientific">Micromonas pusilla (strain CCMP1545)</name>
    <name type="common">Picoplanktonic green alga</name>
    <dbReference type="NCBI Taxonomy" id="564608"/>
    <lineage>
        <taxon>Eukaryota</taxon>
        <taxon>Viridiplantae</taxon>
        <taxon>Chlorophyta</taxon>
        <taxon>Mamiellophyceae</taxon>
        <taxon>Mamiellales</taxon>
        <taxon>Mamiellaceae</taxon>
        <taxon>Micromonas</taxon>
    </lineage>
</organism>
<dbReference type="EMBL" id="GG663735">
    <property type="protein sequence ID" value="EEH60811.1"/>
    <property type="molecule type" value="Genomic_DNA"/>
</dbReference>
<gene>
    <name evidence="3" type="ORF">MICPUCDRAFT_50339</name>
</gene>
<reference evidence="3 4" key="1">
    <citation type="journal article" date="2009" name="Science">
        <title>Green evolution and dynamic adaptations revealed by genomes of the marine picoeukaryotes Micromonas.</title>
        <authorList>
            <person name="Worden A.Z."/>
            <person name="Lee J.H."/>
            <person name="Mock T."/>
            <person name="Rouze P."/>
            <person name="Simmons M.P."/>
            <person name="Aerts A.L."/>
            <person name="Allen A.E."/>
            <person name="Cuvelier M.L."/>
            <person name="Derelle E."/>
            <person name="Everett M.V."/>
            <person name="Foulon E."/>
            <person name="Grimwood J."/>
            <person name="Gundlach H."/>
            <person name="Henrissat B."/>
            <person name="Napoli C."/>
            <person name="McDonald S.M."/>
            <person name="Parker M.S."/>
            <person name="Rombauts S."/>
            <person name="Salamov A."/>
            <person name="Von Dassow P."/>
            <person name="Badger J.H."/>
            <person name="Coutinho P.M."/>
            <person name="Demir E."/>
            <person name="Dubchak I."/>
            <person name="Gentemann C."/>
            <person name="Eikrem W."/>
            <person name="Gready J.E."/>
            <person name="John U."/>
            <person name="Lanier W."/>
            <person name="Lindquist E.A."/>
            <person name="Lucas S."/>
            <person name="Mayer K.F."/>
            <person name="Moreau H."/>
            <person name="Not F."/>
            <person name="Otillar R."/>
            <person name="Panaud O."/>
            <person name="Pangilinan J."/>
            <person name="Paulsen I."/>
            <person name="Piegu B."/>
            <person name="Poliakov A."/>
            <person name="Robbens S."/>
            <person name="Schmutz J."/>
            <person name="Toulza E."/>
            <person name="Wyss T."/>
            <person name="Zelensky A."/>
            <person name="Zhou K."/>
            <person name="Armbrust E.V."/>
            <person name="Bhattacharya D."/>
            <person name="Goodenough U.W."/>
            <person name="Van de Peer Y."/>
            <person name="Grigoriev I.V."/>
        </authorList>
    </citation>
    <scope>NUCLEOTIDE SEQUENCE [LARGE SCALE GENOMIC DNA]</scope>
    <source>
        <strain evidence="3 4">CCMP1545</strain>
    </source>
</reference>
<dbReference type="GeneID" id="9681018"/>
<dbReference type="STRING" id="564608.C1MHV9"/>
<keyword evidence="4" id="KW-1185">Reference proteome</keyword>
<feature type="compositionally biased region" description="Basic residues" evidence="2">
    <location>
        <begin position="1"/>
        <end position="10"/>
    </location>
</feature>
<dbReference type="PANTHER" id="PTHR43628">
    <property type="entry name" value="ACTIVATOR OF C KINASE PROTEIN 1-RELATED"/>
    <property type="match status" value="1"/>
</dbReference>
<name>C1MHV9_MICPC</name>
<evidence type="ECO:0000313" key="4">
    <source>
        <dbReference type="Proteomes" id="UP000001876"/>
    </source>
</evidence>
<keyword evidence="1" id="KW-0175">Coiled coil</keyword>
<proteinExistence type="predicted"/>
<dbReference type="KEGG" id="mpp:MICPUCDRAFT_50339"/>
<sequence>MGTGSHKRRRADAPSDDASSVVPTELEATEAELKQVKKKLKKLKAKKKELEETRAFLATKEASLRPQPVAFQPDENVACAVLSKIADVPTRLALARVSKVWLKASKEAESLPASLDFSGCRSTCTSFHEHITYILGINGIPKLPEAHFMSLLRDTGASSQSYYWFLSRHHDLMEQYPEAFECYEKALAAGDDSANLFLGNCYQYGQGVEINPAKAFECYLKGDARKVPMCSNEVGDCYEKGFGVDKDMYKAVEHWRKAARGGDPEAKESLAHHGHPVSGLPV</sequence>
<dbReference type="PANTHER" id="PTHR43628:SF1">
    <property type="entry name" value="CHITIN SYNTHASE REGULATORY FACTOR 2-RELATED"/>
    <property type="match status" value="1"/>
</dbReference>
<dbReference type="Proteomes" id="UP000001876">
    <property type="component" value="Unassembled WGS sequence"/>
</dbReference>
<dbReference type="AlphaFoldDB" id="C1MHV9"/>
<feature type="compositionally biased region" description="Basic and acidic residues" evidence="2">
    <location>
        <begin position="262"/>
        <end position="271"/>
    </location>
</feature>
<evidence type="ECO:0000256" key="1">
    <source>
        <dbReference type="SAM" id="Coils"/>
    </source>
</evidence>
<protein>
    <submittedName>
        <fullName evidence="3">Predicted protein</fullName>
    </submittedName>
</protein>
<accession>C1MHV9</accession>
<dbReference type="SUPFAM" id="SSF81901">
    <property type="entry name" value="HCP-like"/>
    <property type="match status" value="1"/>
</dbReference>
<dbReference type="Pfam" id="PF08238">
    <property type="entry name" value="Sel1"/>
    <property type="match status" value="3"/>
</dbReference>
<dbReference type="InterPro" id="IPR011990">
    <property type="entry name" value="TPR-like_helical_dom_sf"/>
</dbReference>
<dbReference type="InterPro" id="IPR006597">
    <property type="entry name" value="Sel1-like"/>
</dbReference>
<feature type="coiled-coil region" evidence="1">
    <location>
        <begin position="26"/>
        <end position="60"/>
    </location>
</feature>